<evidence type="ECO:0000313" key="2">
    <source>
        <dbReference type="EMBL" id="CAD7262049.1"/>
    </source>
</evidence>
<sequence>MRIGKIELEEVNSHLRGWRVENNLGKSTPSSPDRDSNLDLPVLSSRAKHDKRVSQLRHRVEASLLITFPERTMDAQGVSNSRRTKSKPGIPSRSRCQLSYLDDDTRGTTEQNRPSSARRLQYHGIALKRTRWELVHPTEIRTSISASSAVELNTTSALDNYATEAGITDIKPSTTTEHAGGGEASVPSCLCIVLNFEPFFCLKFKDKFTPMRLKSCDWLSVRHVTTFLFSASFSADV</sequence>
<accession>A0A7R9G0Q3</accession>
<feature type="region of interest" description="Disordered" evidence="1">
    <location>
        <begin position="74"/>
        <end position="96"/>
    </location>
</feature>
<reference evidence="2" key="1">
    <citation type="submission" date="2020-11" db="EMBL/GenBank/DDBJ databases">
        <authorList>
            <person name="Tran Van P."/>
        </authorList>
    </citation>
    <scope>NUCLEOTIDE SEQUENCE</scope>
</reference>
<proteinExistence type="predicted"/>
<dbReference type="EMBL" id="OC002571">
    <property type="protein sequence ID" value="CAD7262049.1"/>
    <property type="molecule type" value="Genomic_DNA"/>
</dbReference>
<protein>
    <submittedName>
        <fullName evidence="2">Uncharacterized protein</fullName>
    </submittedName>
</protein>
<name>A0A7R9G0Q3_TIMSH</name>
<dbReference type="AlphaFoldDB" id="A0A7R9G0Q3"/>
<gene>
    <name evidence="2" type="ORF">TSIB3V08_LOCUS6168</name>
</gene>
<organism evidence="2">
    <name type="scientific">Timema shepardi</name>
    <name type="common">Walking stick</name>
    <dbReference type="NCBI Taxonomy" id="629360"/>
    <lineage>
        <taxon>Eukaryota</taxon>
        <taxon>Metazoa</taxon>
        <taxon>Ecdysozoa</taxon>
        <taxon>Arthropoda</taxon>
        <taxon>Hexapoda</taxon>
        <taxon>Insecta</taxon>
        <taxon>Pterygota</taxon>
        <taxon>Neoptera</taxon>
        <taxon>Polyneoptera</taxon>
        <taxon>Phasmatodea</taxon>
        <taxon>Timematodea</taxon>
        <taxon>Timematoidea</taxon>
        <taxon>Timematidae</taxon>
        <taxon>Timema</taxon>
    </lineage>
</organism>
<evidence type="ECO:0000256" key="1">
    <source>
        <dbReference type="SAM" id="MobiDB-lite"/>
    </source>
</evidence>
<feature type="region of interest" description="Disordered" evidence="1">
    <location>
        <begin position="21"/>
        <end position="49"/>
    </location>
</feature>